<keyword evidence="1" id="KW-0732">Signal</keyword>
<reference evidence="3 4" key="1">
    <citation type="submission" date="2018-01" db="EMBL/GenBank/DDBJ databases">
        <title>Genomic Encyclopedia of Type Strains, Phase I: the one thousand microbial genomes (KMG-I) project.</title>
        <authorList>
            <person name="Goeker M."/>
        </authorList>
    </citation>
    <scope>NUCLEOTIDE SEQUENCE [LARGE SCALE GENOMIC DNA]</scope>
    <source>
        <strain evidence="3 4">DSM 17960</strain>
    </source>
</reference>
<dbReference type="RefSeq" id="WP_103726116.1">
    <property type="nucleotide sequence ID" value="NZ_PQNY01000008.1"/>
</dbReference>
<feature type="chain" id="PRO_5015591040" evidence="1">
    <location>
        <begin position="22"/>
        <end position="247"/>
    </location>
</feature>
<dbReference type="OrthoDB" id="1376472at2"/>
<dbReference type="Proteomes" id="UP000237056">
    <property type="component" value="Unassembled WGS sequence"/>
</dbReference>
<proteinExistence type="predicted"/>
<comment type="caution">
    <text evidence="3">The sequence shown here is derived from an EMBL/GenBank/DDBJ whole genome shotgun (WGS) entry which is preliminary data.</text>
</comment>
<accession>A0A2S4N7W8</accession>
<evidence type="ECO:0000256" key="1">
    <source>
        <dbReference type="SAM" id="SignalP"/>
    </source>
</evidence>
<gene>
    <name evidence="3" type="ORF">Q361_108116</name>
</gene>
<dbReference type="AlphaFoldDB" id="A0A2S4N7W8"/>
<dbReference type="EMBL" id="PQNY01000008">
    <property type="protein sequence ID" value="POS01788.1"/>
    <property type="molecule type" value="Genomic_DNA"/>
</dbReference>
<evidence type="ECO:0000259" key="2">
    <source>
        <dbReference type="Pfam" id="PF13648"/>
    </source>
</evidence>
<dbReference type="Pfam" id="PF13648">
    <property type="entry name" value="Lipocalin_4"/>
    <property type="match status" value="1"/>
</dbReference>
<name>A0A2S4N7W8_9FLAO</name>
<sequence>MKRVLSIILCFYFLSINAQVAKEELVGNWSYHRFETNKEIDSIGKIMMVKFFSDMSVNITSDNNYQMTMMRKKEEGKWKLEENKLFFTSTKGIESSFQIVKKEPDTLKFEMKPNEFLILKKSEQTLSKIDLKVDDIKTISVDKKQVSKKWFITKKIVPNKTEKQLEMISILLEGSYIDFNSNGKYDISILSIEESGKWYLSDKNDEIIQERSDDTKVFWKILKISENELLLNKGDLKEQYLFSTSEK</sequence>
<organism evidence="3 4">
    <name type="scientific">Flavobacterium croceum DSM 17960</name>
    <dbReference type="NCBI Taxonomy" id="1121886"/>
    <lineage>
        <taxon>Bacteria</taxon>
        <taxon>Pseudomonadati</taxon>
        <taxon>Bacteroidota</taxon>
        <taxon>Flavobacteriia</taxon>
        <taxon>Flavobacteriales</taxon>
        <taxon>Flavobacteriaceae</taxon>
        <taxon>Flavobacterium</taxon>
    </lineage>
</organism>
<feature type="signal peptide" evidence="1">
    <location>
        <begin position="1"/>
        <end position="21"/>
    </location>
</feature>
<keyword evidence="4" id="KW-1185">Reference proteome</keyword>
<dbReference type="InterPro" id="IPR024311">
    <property type="entry name" value="Lipocalin-like"/>
</dbReference>
<protein>
    <submittedName>
        <fullName evidence="3">Lipocalin-like protein</fullName>
    </submittedName>
</protein>
<feature type="domain" description="Lipocalin-like" evidence="2">
    <location>
        <begin position="25"/>
        <end position="109"/>
    </location>
</feature>
<evidence type="ECO:0000313" key="3">
    <source>
        <dbReference type="EMBL" id="POS01788.1"/>
    </source>
</evidence>
<evidence type="ECO:0000313" key="4">
    <source>
        <dbReference type="Proteomes" id="UP000237056"/>
    </source>
</evidence>